<evidence type="ECO:0000313" key="2">
    <source>
        <dbReference type="EMBL" id="MBB4764667.1"/>
    </source>
</evidence>
<dbReference type="AlphaFoldDB" id="A0A7W7I1E0"/>
<proteinExistence type="predicted"/>
<protein>
    <submittedName>
        <fullName evidence="2">Uncharacterized protein</fullName>
    </submittedName>
</protein>
<name>A0A7W7I1E0_9ACTN</name>
<gene>
    <name evidence="2" type="ORF">BJ971_005223</name>
</gene>
<accession>A0A7W7I1E0</accession>
<comment type="caution">
    <text evidence="2">The sequence shown here is derived from an EMBL/GenBank/DDBJ whole genome shotgun (WGS) entry which is preliminary data.</text>
</comment>
<feature type="region of interest" description="Disordered" evidence="1">
    <location>
        <begin position="1"/>
        <end position="29"/>
    </location>
</feature>
<sequence>MTATESEQLTVVTPLPATDPPTPPTPPTPGLRWRDVAAGAVYRAEESTAGLLADLRRVAAQRERWMGELAARGAAERAVRRKRAAEAAHTAVTAAATLPVVNWFVDAQLDRVLRPLVRGILDDVLQLLEKEPDRIQALIQGQRETMVDELIGRIRTGAATGDSAVDRLTFRMFHRGTRPSPVPPSLDGT</sequence>
<dbReference type="RefSeq" id="WP_184995826.1">
    <property type="nucleotide sequence ID" value="NZ_BOMK01000003.1"/>
</dbReference>
<dbReference type="Proteomes" id="UP000578112">
    <property type="component" value="Unassembled WGS sequence"/>
</dbReference>
<evidence type="ECO:0000313" key="3">
    <source>
        <dbReference type="Proteomes" id="UP000578112"/>
    </source>
</evidence>
<feature type="compositionally biased region" description="Pro residues" evidence="1">
    <location>
        <begin position="17"/>
        <end position="29"/>
    </location>
</feature>
<keyword evidence="3" id="KW-1185">Reference proteome</keyword>
<dbReference type="EMBL" id="JACHNH010000001">
    <property type="protein sequence ID" value="MBB4764667.1"/>
    <property type="molecule type" value="Genomic_DNA"/>
</dbReference>
<reference evidence="2 3" key="1">
    <citation type="submission" date="2020-08" db="EMBL/GenBank/DDBJ databases">
        <title>Sequencing the genomes of 1000 actinobacteria strains.</title>
        <authorList>
            <person name="Klenk H.-P."/>
        </authorList>
    </citation>
    <scope>NUCLEOTIDE SEQUENCE [LARGE SCALE GENOMIC DNA]</scope>
    <source>
        <strain evidence="2 3">DSM 43149</strain>
    </source>
</reference>
<evidence type="ECO:0000256" key="1">
    <source>
        <dbReference type="SAM" id="MobiDB-lite"/>
    </source>
</evidence>
<organism evidence="2 3">
    <name type="scientific">Actinoplanes digitatis</name>
    <dbReference type="NCBI Taxonomy" id="1868"/>
    <lineage>
        <taxon>Bacteria</taxon>
        <taxon>Bacillati</taxon>
        <taxon>Actinomycetota</taxon>
        <taxon>Actinomycetes</taxon>
        <taxon>Micromonosporales</taxon>
        <taxon>Micromonosporaceae</taxon>
        <taxon>Actinoplanes</taxon>
    </lineage>
</organism>